<proteinExistence type="predicted"/>
<dbReference type="Proteomes" id="UP000722050">
    <property type="component" value="Unassembled WGS sequence"/>
</dbReference>
<dbReference type="AlphaFoldDB" id="A0A930HAN0"/>
<feature type="non-terminal residue" evidence="2">
    <location>
        <position position="146"/>
    </location>
</feature>
<accession>A0A930HAN0</accession>
<feature type="coiled-coil region" evidence="1">
    <location>
        <begin position="100"/>
        <end position="134"/>
    </location>
</feature>
<protein>
    <recommendedName>
        <fullName evidence="4">LXG domain-containing protein</fullName>
    </recommendedName>
</protein>
<evidence type="ECO:0000313" key="3">
    <source>
        <dbReference type="Proteomes" id="UP000722050"/>
    </source>
</evidence>
<reference evidence="2" key="1">
    <citation type="submission" date="2020-04" db="EMBL/GenBank/DDBJ databases">
        <title>Deep metagenomics examines the oral microbiome during advanced dental caries in children, revealing novel taxa and co-occurrences with host molecules.</title>
        <authorList>
            <person name="Baker J.L."/>
            <person name="Morton J.T."/>
            <person name="Dinis M."/>
            <person name="Alvarez R."/>
            <person name="Tran N.C."/>
            <person name="Knight R."/>
            <person name="Edlund A."/>
        </authorList>
    </citation>
    <scope>NUCLEOTIDE SEQUENCE</scope>
    <source>
        <strain evidence="2">JCVI_24_bin.8</strain>
    </source>
</reference>
<evidence type="ECO:0000256" key="1">
    <source>
        <dbReference type="SAM" id="Coils"/>
    </source>
</evidence>
<keyword evidence="1" id="KW-0175">Coiled coil</keyword>
<name>A0A930HAN0_9FIRM</name>
<gene>
    <name evidence="2" type="ORF">HXM71_05310</name>
</gene>
<organism evidence="2 3">
    <name type="scientific">Mogibacterium diversum</name>
    <dbReference type="NCBI Taxonomy" id="114527"/>
    <lineage>
        <taxon>Bacteria</taxon>
        <taxon>Bacillati</taxon>
        <taxon>Bacillota</taxon>
        <taxon>Clostridia</taxon>
        <taxon>Peptostreptococcales</taxon>
        <taxon>Anaerovoracaceae</taxon>
        <taxon>Mogibacterium</taxon>
    </lineage>
</organism>
<evidence type="ECO:0008006" key="4">
    <source>
        <dbReference type="Google" id="ProtNLM"/>
    </source>
</evidence>
<evidence type="ECO:0000313" key="2">
    <source>
        <dbReference type="EMBL" id="MBF1352521.1"/>
    </source>
</evidence>
<comment type="caution">
    <text evidence="2">The sequence shown here is derived from an EMBL/GenBank/DDBJ whole genome shotgun (WGS) entry which is preliminary data.</text>
</comment>
<dbReference type="EMBL" id="JABZQH010000183">
    <property type="protein sequence ID" value="MBF1352521.1"/>
    <property type="molecule type" value="Genomic_DNA"/>
</dbReference>
<sequence length="146" mass="16611">MSRGMNKVINKRDTIYMLHEMNQQINKLMISSTAIQRAIDNFLEDCGKGKTLQGKGFEAVEDYFTKTYKELLHDLNSVCALMGLKNIELDVAIENYITLANHNELNKQKLFDEMMQLEKQLQSLENTLAKGDNLYGGSIWGNSASK</sequence>